<keyword evidence="4" id="KW-0378">Hydrolase</keyword>
<dbReference type="AlphaFoldDB" id="A0A5B9WDQ8"/>
<keyword evidence="5" id="KW-1185">Reference proteome</keyword>
<dbReference type="EMBL" id="CP042997">
    <property type="protein sequence ID" value="QEH38712.1"/>
    <property type="molecule type" value="Genomic_DNA"/>
</dbReference>
<reference evidence="4 5" key="1">
    <citation type="submission" date="2019-08" db="EMBL/GenBank/DDBJ databases">
        <title>Deep-cultivation of Planctomycetes and their phenomic and genomic characterization uncovers novel biology.</title>
        <authorList>
            <person name="Wiegand S."/>
            <person name="Jogler M."/>
            <person name="Boedeker C."/>
            <person name="Pinto D."/>
            <person name="Vollmers J."/>
            <person name="Rivas-Marin E."/>
            <person name="Kohn T."/>
            <person name="Peeters S.H."/>
            <person name="Heuer A."/>
            <person name="Rast P."/>
            <person name="Oberbeckmann S."/>
            <person name="Bunk B."/>
            <person name="Jeske O."/>
            <person name="Meyerdierks A."/>
            <person name="Storesund J.E."/>
            <person name="Kallscheuer N."/>
            <person name="Luecker S."/>
            <person name="Lage O.M."/>
            <person name="Pohl T."/>
            <person name="Merkel B.J."/>
            <person name="Hornburger P."/>
            <person name="Mueller R.-W."/>
            <person name="Bruemmer F."/>
            <person name="Labrenz M."/>
            <person name="Spormann A.M."/>
            <person name="Op den Camp H."/>
            <person name="Overmann J."/>
            <person name="Amann R."/>
            <person name="Jetten M.S.M."/>
            <person name="Mascher T."/>
            <person name="Medema M.H."/>
            <person name="Devos D.P."/>
            <person name="Kaster A.-K."/>
            <person name="Ovreas L."/>
            <person name="Rohde M."/>
            <person name="Galperin M.Y."/>
            <person name="Jogler C."/>
        </authorList>
    </citation>
    <scope>NUCLEOTIDE SEQUENCE [LARGE SCALE GENOMIC DNA]</scope>
    <source>
        <strain evidence="4 5">OJF2</strain>
    </source>
</reference>
<dbReference type="Gene3D" id="3.40.50.1110">
    <property type="entry name" value="SGNH hydrolase"/>
    <property type="match status" value="1"/>
</dbReference>
<keyword evidence="2" id="KW-0732">Signal</keyword>
<dbReference type="GO" id="GO:0004622">
    <property type="term" value="F:phosphatidylcholine lysophospholipase activity"/>
    <property type="evidence" value="ECO:0007669"/>
    <property type="project" value="TreeGrafter"/>
</dbReference>
<dbReference type="KEGG" id="agv:OJF2_73180"/>
<dbReference type="Pfam" id="PF13472">
    <property type="entry name" value="Lipase_GDSL_2"/>
    <property type="match status" value="1"/>
</dbReference>
<sequence precursor="true">MPDTPLASDRGRATHTPRGGRLPRGVLLMLAGAILSSACPCGASAGDFALRDGDTVVFLGDSITAARTYGRIVENYTLLRFPDRKVHFLNAGWGGDTAEGGLRRLDRDVLDRGATVLIVAYGVNDIGWGTHADEVHRRIYLDSIRGIVERAKARKVRVYICSAAATAESPDAAERGFLQTMCDDGMAIARELGEHAIDIQRGMRAIQRAVLKANERAKPEDRQSLHVADGVHLNDLGQLAMAFSILKGLDAPAEVSSVAIDVSADGPRAAEARGCKVNRVTGGPDRLEFDRLDDGLPLNFGLFGALNFRYVPIPEELNRYLLRVRGLPTGRYAIEADGRGLGTWTDAELARSVNLASATADGWQPGGPWDAQAWILQDMTQGRDKMASGRLFLDHYLPAHPDGVRLHALDSEINARIEDLQRALVKPRPFHFVIHPAPAEATKVSP</sequence>
<name>A0A5B9WDQ8_9BACT</name>
<dbReference type="Proteomes" id="UP000324233">
    <property type="component" value="Chromosome"/>
</dbReference>
<dbReference type="InterPro" id="IPR036514">
    <property type="entry name" value="SGNH_hydro_sf"/>
</dbReference>
<gene>
    <name evidence="4" type="ORF">OJF2_73180</name>
</gene>
<feature type="signal peptide" evidence="2">
    <location>
        <begin position="1"/>
        <end position="45"/>
    </location>
</feature>
<protein>
    <submittedName>
        <fullName evidence="4">GDSL-like Lipase/Acylhydrolase</fullName>
    </submittedName>
</protein>
<dbReference type="RefSeq" id="WP_148598126.1">
    <property type="nucleotide sequence ID" value="NZ_CP042997.1"/>
</dbReference>
<evidence type="ECO:0000313" key="4">
    <source>
        <dbReference type="EMBL" id="QEH38712.1"/>
    </source>
</evidence>
<evidence type="ECO:0000259" key="3">
    <source>
        <dbReference type="Pfam" id="PF13472"/>
    </source>
</evidence>
<evidence type="ECO:0000313" key="5">
    <source>
        <dbReference type="Proteomes" id="UP000324233"/>
    </source>
</evidence>
<dbReference type="PANTHER" id="PTHR30383:SF5">
    <property type="entry name" value="SGNH HYDROLASE-TYPE ESTERASE DOMAIN-CONTAINING PROTEIN"/>
    <property type="match status" value="1"/>
</dbReference>
<accession>A0A5B9WDQ8</accession>
<evidence type="ECO:0000256" key="1">
    <source>
        <dbReference type="SAM" id="MobiDB-lite"/>
    </source>
</evidence>
<proteinExistence type="predicted"/>
<dbReference type="SUPFAM" id="SSF52266">
    <property type="entry name" value="SGNH hydrolase"/>
    <property type="match status" value="1"/>
</dbReference>
<dbReference type="InterPro" id="IPR013830">
    <property type="entry name" value="SGNH_hydro"/>
</dbReference>
<feature type="region of interest" description="Disordered" evidence="1">
    <location>
        <begin position="1"/>
        <end position="20"/>
    </location>
</feature>
<feature type="domain" description="SGNH hydrolase-type esterase" evidence="3">
    <location>
        <begin position="58"/>
        <end position="238"/>
    </location>
</feature>
<organism evidence="4 5">
    <name type="scientific">Aquisphaera giovannonii</name>
    <dbReference type="NCBI Taxonomy" id="406548"/>
    <lineage>
        <taxon>Bacteria</taxon>
        <taxon>Pseudomonadati</taxon>
        <taxon>Planctomycetota</taxon>
        <taxon>Planctomycetia</taxon>
        <taxon>Isosphaerales</taxon>
        <taxon>Isosphaeraceae</taxon>
        <taxon>Aquisphaera</taxon>
    </lineage>
</organism>
<evidence type="ECO:0000256" key="2">
    <source>
        <dbReference type="SAM" id="SignalP"/>
    </source>
</evidence>
<dbReference type="InterPro" id="IPR051532">
    <property type="entry name" value="Ester_Hydrolysis_Enzymes"/>
</dbReference>
<dbReference type="PANTHER" id="PTHR30383">
    <property type="entry name" value="THIOESTERASE 1/PROTEASE 1/LYSOPHOSPHOLIPASE L1"/>
    <property type="match status" value="1"/>
</dbReference>
<dbReference type="OrthoDB" id="9794725at2"/>
<feature type="chain" id="PRO_5022716063" evidence="2">
    <location>
        <begin position="46"/>
        <end position="446"/>
    </location>
</feature>